<name>X0Y9G5_9ZZZZ</name>
<feature type="non-terminal residue" evidence="1">
    <location>
        <position position="1"/>
    </location>
</feature>
<feature type="non-terminal residue" evidence="1">
    <location>
        <position position="245"/>
    </location>
</feature>
<dbReference type="AlphaFoldDB" id="X0Y9G5"/>
<evidence type="ECO:0000313" key="1">
    <source>
        <dbReference type="EMBL" id="GAG33496.1"/>
    </source>
</evidence>
<proteinExistence type="predicted"/>
<protein>
    <recommendedName>
        <fullName evidence="2">Sortilin N-terminal domain-containing protein</fullName>
    </recommendedName>
</protein>
<gene>
    <name evidence="1" type="ORF">S01H1_70431</name>
</gene>
<evidence type="ECO:0008006" key="2">
    <source>
        <dbReference type="Google" id="ProtNLM"/>
    </source>
</evidence>
<sequence>ETTNPGGVVSFALEPGYEDPGSVLLGDTESRVYISEDGGEEWDLVGDCATVLTDTEDTYVVFDPAYATSGIIYAAANDIIARCIIDPDADWADQEWEEICDHDGYAAGIAAAGDTALYVTDSDNAELDPLVDTQEICYEGGVLRSLNPDTDDAADVVFERIGPGLVDEDTELRHLWLTCDTSDEGCAENVLWALEQYGAYPENIWVYEDTLAAPVVLAMPLDAQKLTKTDEATLSWNTLCDADCY</sequence>
<organism evidence="1">
    <name type="scientific">marine sediment metagenome</name>
    <dbReference type="NCBI Taxonomy" id="412755"/>
    <lineage>
        <taxon>unclassified sequences</taxon>
        <taxon>metagenomes</taxon>
        <taxon>ecological metagenomes</taxon>
    </lineage>
</organism>
<reference evidence="1" key="1">
    <citation type="journal article" date="2014" name="Front. Microbiol.">
        <title>High frequency of phylogenetically diverse reductive dehalogenase-homologous genes in deep subseafloor sedimentary metagenomes.</title>
        <authorList>
            <person name="Kawai M."/>
            <person name="Futagami T."/>
            <person name="Toyoda A."/>
            <person name="Takaki Y."/>
            <person name="Nishi S."/>
            <person name="Hori S."/>
            <person name="Arai W."/>
            <person name="Tsubouchi T."/>
            <person name="Morono Y."/>
            <person name="Uchiyama I."/>
            <person name="Ito T."/>
            <person name="Fujiyama A."/>
            <person name="Inagaki F."/>
            <person name="Takami H."/>
        </authorList>
    </citation>
    <scope>NUCLEOTIDE SEQUENCE</scope>
    <source>
        <strain evidence="1">Expedition CK06-06</strain>
    </source>
</reference>
<accession>X0Y9G5</accession>
<comment type="caution">
    <text evidence="1">The sequence shown here is derived from an EMBL/GenBank/DDBJ whole genome shotgun (WGS) entry which is preliminary data.</text>
</comment>
<dbReference type="SUPFAM" id="SSF110296">
    <property type="entry name" value="Oligoxyloglucan reducing end-specific cellobiohydrolase"/>
    <property type="match status" value="1"/>
</dbReference>
<dbReference type="EMBL" id="BARS01046838">
    <property type="protein sequence ID" value="GAG33496.1"/>
    <property type="molecule type" value="Genomic_DNA"/>
</dbReference>